<dbReference type="EMBL" id="JABZQQ010000068">
    <property type="protein sequence ID" value="MBF1265621.1"/>
    <property type="molecule type" value="Genomic_DNA"/>
</dbReference>
<dbReference type="AlphaFoldDB" id="A0A930DGY5"/>
<feature type="signal peptide" evidence="1">
    <location>
        <begin position="1"/>
        <end position="19"/>
    </location>
</feature>
<dbReference type="Pfam" id="PF13670">
    <property type="entry name" value="PepSY_2"/>
    <property type="match status" value="1"/>
</dbReference>
<gene>
    <name evidence="3" type="ORF">HXM80_08120</name>
</gene>
<dbReference type="PROSITE" id="PS51257">
    <property type="entry name" value="PROKAR_LIPOPROTEIN"/>
    <property type="match status" value="1"/>
</dbReference>
<dbReference type="InterPro" id="IPR025711">
    <property type="entry name" value="PepSY"/>
</dbReference>
<evidence type="ECO:0000313" key="4">
    <source>
        <dbReference type="Proteomes" id="UP000780345"/>
    </source>
</evidence>
<evidence type="ECO:0000259" key="2">
    <source>
        <dbReference type="Pfam" id="PF13670"/>
    </source>
</evidence>
<proteinExistence type="predicted"/>
<evidence type="ECO:0000313" key="3">
    <source>
        <dbReference type="EMBL" id="MBF1265621.1"/>
    </source>
</evidence>
<accession>A0A930DGY5</accession>
<keyword evidence="1" id="KW-0732">Signal</keyword>
<comment type="caution">
    <text evidence="3">The sequence shown here is derived from an EMBL/GenBank/DDBJ whole genome shotgun (WGS) entry which is preliminary data.</text>
</comment>
<evidence type="ECO:0000256" key="1">
    <source>
        <dbReference type="SAM" id="SignalP"/>
    </source>
</evidence>
<reference evidence="3" key="1">
    <citation type="submission" date="2020-04" db="EMBL/GenBank/DDBJ databases">
        <title>Deep metagenomics examines the oral microbiome during advanced dental caries in children, revealing novel taxa and co-occurrences with host molecules.</title>
        <authorList>
            <person name="Baker J.L."/>
            <person name="Morton J.T."/>
            <person name="Dinis M."/>
            <person name="Alvarez R."/>
            <person name="Tran N.C."/>
            <person name="Knight R."/>
            <person name="Edlund A."/>
        </authorList>
    </citation>
    <scope>NUCLEOTIDE SEQUENCE</scope>
    <source>
        <strain evidence="3">JCVI_32_bin.62</strain>
    </source>
</reference>
<feature type="chain" id="PRO_5036905363" evidence="1">
    <location>
        <begin position="20"/>
        <end position="149"/>
    </location>
</feature>
<organism evidence="3 4">
    <name type="scientific">Neisseria sicca</name>
    <dbReference type="NCBI Taxonomy" id="490"/>
    <lineage>
        <taxon>Bacteria</taxon>
        <taxon>Pseudomonadati</taxon>
        <taxon>Pseudomonadota</taxon>
        <taxon>Betaproteobacteria</taxon>
        <taxon>Neisseriales</taxon>
        <taxon>Neisseriaceae</taxon>
        <taxon>Neisseria</taxon>
    </lineage>
</organism>
<sequence>MKKLLPVLLLGSIALTACAAPYPYDYYDDDYRTDRYEQRYDRYDDRYDDRYNDRYERDYDRNDDYRYRDDKYYDDDYIEHQIYSDPSFEQKRAQVMRILERRGYQVHEIEADDRRGRPVLKAEAFKNGREYDIVFSWPDLRIISERIDY</sequence>
<protein>
    <submittedName>
        <fullName evidence="3">PepSY domain-containing protein</fullName>
    </submittedName>
</protein>
<name>A0A930DGY5_NEISI</name>
<feature type="domain" description="PepSY" evidence="2">
    <location>
        <begin position="81"/>
        <end position="145"/>
    </location>
</feature>
<dbReference type="Proteomes" id="UP000780345">
    <property type="component" value="Unassembled WGS sequence"/>
</dbReference>